<dbReference type="RefSeq" id="WP_072613509.1">
    <property type="nucleotide sequence ID" value="NZ_AP017935.1"/>
</dbReference>
<dbReference type="Pfam" id="PF00356">
    <property type="entry name" value="LacI"/>
    <property type="match status" value="1"/>
</dbReference>
<evidence type="ECO:0000256" key="1">
    <source>
        <dbReference type="ARBA" id="ARBA00023015"/>
    </source>
</evidence>
<dbReference type="InterPro" id="IPR046335">
    <property type="entry name" value="LacI/GalR-like_sensor"/>
</dbReference>
<keyword evidence="1" id="KW-0805">Transcription regulation</keyword>
<reference evidence="5 8" key="2">
    <citation type="submission" date="2018-02" db="EMBL/GenBank/DDBJ databases">
        <authorList>
            <person name="Rodrigo-Torres L."/>
            <person name="Arahal R. D."/>
            <person name="Lucena T."/>
        </authorList>
    </citation>
    <scope>NUCLEOTIDE SEQUENCE [LARGE SCALE GENOMIC DNA]</scope>
    <source>
        <strain evidence="5 8">CECT 8486</strain>
    </source>
</reference>
<dbReference type="InterPro" id="IPR028082">
    <property type="entry name" value="Peripla_BP_I"/>
</dbReference>
<dbReference type="PROSITE" id="PS50932">
    <property type="entry name" value="HTH_LACI_2"/>
    <property type="match status" value="1"/>
</dbReference>
<dbReference type="CDD" id="cd01392">
    <property type="entry name" value="HTH_LacI"/>
    <property type="match status" value="1"/>
</dbReference>
<dbReference type="Pfam" id="PF13377">
    <property type="entry name" value="Peripla_BP_3"/>
    <property type="match status" value="1"/>
</dbReference>
<reference evidence="6 7" key="1">
    <citation type="submission" date="2018-02" db="EMBL/GenBank/DDBJ databases">
        <authorList>
            <person name="Cohen D.B."/>
            <person name="Kent A.D."/>
        </authorList>
    </citation>
    <scope>NUCLEOTIDE SEQUENCE [LARGE SCALE GENOMIC DNA]</scope>
    <source>
        <strain evidence="6 7">CECT 9216</strain>
    </source>
</reference>
<keyword evidence="8" id="KW-1185">Reference proteome</keyword>
<protein>
    <submittedName>
        <fullName evidence="6">HTH-type transcriptional regulator LacR</fullName>
    </submittedName>
</protein>
<evidence type="ECO:0000259" key="4">
    <source>
        <dbReference type="PROSITE" id="PS50932"/>
    </source>
</evidence>
<dbReference type="KEGG" id="lsu:A6B45_04250"/>
<evidence type="ECO:0000313" key="6">
    <source>
        <dbReference type="EMBL" id="SPE06940.1"/>
    </source>
</evidence>
<dbReference type="GO" id="GO:0000976">
    <property type="term" value="F:transcription cis-regulatory region binding"/>
    <property type="evidence" value="ECO:0007669"/>
    <property type="project" value="TreeGrafter"/>
</dbReference>
<evidence type="ECO:0000256" key="2">
    <source>
        <dbReference type="ARBA" id="ARBA00023125"/>
    </source>
</evidence>
<name>A0A2N9K986_9LACO</name>
<evidence type="ECO:0000313" key="8">
    <source>
        <dbReference type="Proteomes" id="UP000239237"/>
    </source>
</evidence>
<dbReference type="Gene3D" id="3.40.50.2300">
    <property type="match status" value="2"/>
</dbReference>
<evidence type="ECO:0000313" key="5">
    <source>
        <dbReference type="EMBL" id="SPD91661.1"/>
    </source>
</evidence>
<dbReference type="SUPFAM" id="SSF47413">
    <property type="entry name" value="lambda repressor-like DNA-binding domains"/>
    <property type="match status" value="1"/>
</dbReference>
<dbReference type="InterPro" id="IPR010982">
    <property type="entry name" value="Lambda_DNA-bd_dom_sf"/>
</dbReference>
<dbReference type="Proteomes" id="UP000239237">
    <property type="component" value="Unassembled WGS sequence"/>
</dbReference>
<sequence>MVTIKQIALETDVSSSTVSRVLNNDLTLSVSYETRKRIIDTAQKLNYTKKHKKNNFKKLVHIAVLTVFSEIREASDAYWRQIYLSIEQNAQDQNIIVDEVIRINQGINIADFAIYDAIIILGDMTPKAVKQLQKINERIVLVDAKTRYENIDSVNPELRMMTTRILNELYQTGRRHIGFIGGDNDLLELDGSSTLAVEDVRSEIYRNWAEEHQMIPHFYTGPWHAETGMQGAISLLRKEHNIDALLVASDPLAIGAINALKSERLEPGIDIDVVSFDNVELSSYLVPALTTVDLNPAALGKTALEQAYELANDARDWTVWATIPGNLKYRDTFKNKK</sequence>
<feature type="domain" description="HTH lacI-type" evidence="4">
    <location>
        <begin position="2"/>
        <end position="58"/>
    </location>
</feature>
<accession>A0A2N9K986</accession>
<proteinExistence type="predicted"/>
<dbReference type="AlphaFoldDB" id="A0A2N9K986"/>
<evidence type="ECO:0000256" key="3">
    <source>
        <dbReference type="ARBA" id="ARBA00023163"/>
    </source>
</evidence>
<dbReference type="PANTHER" id="PTHR30146">
    <property type="entry name" value="LACI-RELATED TRANSCRIPTIONAL REPRESSOR"/>
    <property type="match status" value="1"/>
</dbReference>
<dbReference type="Proteomes" id="UP000237923">
    <property type="component" value="Unassembled WGS sequence"/>
</dbReference>
<dbReference type="SUPFAM" id="SSF53822">
    <property type="entry name" value="Periplasmic binding protein-like I"/>
    <property type="match status" value="1"/>
</dbReference>
<dbReference type="GO" id="GO:0003700">
    <property type="term" value="F:DNA-binding transcription factor activity"/>
    <property type="evidence" value="ECO:0007669"/>
    <property type="project" value="TreeGrafter"/>
</dbReference>
<gene>
    <name evidence="6" type="primary">lacR</name>
    <name evidence="5" type="ORF">LES8486_00645</name>
    <name evidence="6" type="ORF">LES9216_00792</name>
</gene>
<dbReference type="EMBL" id="OKQR01000001">
    <property type="protein sequence ID" value="SPD91661.1"/>
    <property type="molecule type" value="Genomic_DNA"/>
</dbReference>
<dbReference type="InterPro" id="IPR000843">
    <property type="entry name" value="HTH_LacI"/>
</dbReference>
<dbReference type="PANTHER" id="PTHR30146:SF149">
    <property type="entry name" value="HTH-TYPE TRANSCRIPTIONAL REGULATOR EBGR"/>
    <property type="match status" value="1"/>
</dbReference>
<dbReference type="Gene3D" id="1.10.260.40">
    <property type="entry name" value="lambda repressor-like DNA-binding domains"/>
    <property type="match status" value="1"/>
</dbReference>
<dbReference type="CDD" id="cd01544">
    <property type="entry name" value="PBP1_GalR"/>
    <property type="match status" value="1"/>
</dbReference>
<dbReference type="GeneID" id="99673993"/>
<keyword evidence="2" id="KW-0238">DNA-binding</keyword>
<dbReference type="EMBL" id="OKQU01000001">
    <property type="protein sequence ID" value="SPE06940.1"/>
    <property type="molecule type" value="Genomic_DNA"/>
</dbReference>
<keyword evidence="3" id="KW-0804">Transcription</keyword>
<evidence type="ECO:0000313" key="7">
    <source>
        <dbReference type="Proteomes" id="UP000237923"/>
    </source>
</evidence>
<organism evidence="6 7">
    <name type="scientific">Leuconostoc suionicum</name>
    <dbReference type="NCBI Taxonomy" id="1511761"/>
    <lineage>
        <taxon>Bacteria</taxon>
        <taxon>Bacillati</taxon>
        <taxon>Bacillota</taxon>
        <taxon>Bacilli</taxon>
        <taxon>Lactobacillales</taxon>
        <taxon>Lactobacillaceae</taxon>
        <taxon>Leuconostoc</taxon>
    </lineage>
</organism>
<dbReference type="SMART" id="SM00354">
    <property type="entry name" value="HTH_LACI"/>
    <property type="match status" value="1"/>
</dbReference>